<dbReference type="EMBL" id="JBHTEE010000001">
    <property type="protein sequence ID" value="MFC7603771.1"/>
    <property type="molecule type" value="Genomic_DNA"/>
</dbReference>
<name>A0ABW2T8E6_9ACTN</name>
<reference evidence="2" key="1">
    <citation type="journal article" date="2019" name="Int. J. Syst. Evol. Microbiol.">
        <title>The Global Catalogue of Microorganisms (GCM) 10K type strain sequencing project: providing services to taxonomists for standard genome sequencing and annotation.</title>
        <authorList>
            <consortium name="The Broad Institute Genomics Platform"/>
            <consortium name="The Broad Institute Genome Sequencing Center for Infectious Disease"/>
            <person name="Wu L."/>
            <person name="Ma J."/>
        </authorList>
    </citation>
    <scope>NUCLEOTIDE SEQUENCE [LARGE SCALE GENOMIC DNA]</scope>
    <source>
        <strain evidence="2">JCM 10083</strain>
    </source>
</reference>
<evidence type="ECO:0000313" key="1">
    <source>
        <dbReference type="EMBL" id="MFC7603771.1"/>
    </source>
</evidence>
<sequence>MDRVRLAHRRADRTGRGSIMTQGCAAPEQTVALPAGIDLASQAVIQGVVTGAGTAYARLLDHSGEFTGEVVVSEEGIFRFFAAPGDWTVRIIAGGGVTKDIPAQARLGEVTQLAVSV</sequence>
<organism evidence="1 2">
    <name type="scientific">Streptosporangium amethystogenes subsp. fukuiense</name>
    <dbReference type="NCBI Taxonomy" id="698418"/>
    <lineage>
        <taxon>Bacteria</taxon>
        <taxon>Bacillati</taxon>
        <taxon>Actinomycetota</taxon>
        <taxon>Actinomycetes</taxon>
        <taxon>Streptosporangiales</taxon>
        <taxon>Streptosporangiaceae</taxon>
        <taxon>Streptosporangium</taxon>
    </lineage>
</organism>
<comment type="caution">
    <text evidence="1">The sequence shown here is derived from an EMBL/GenBank/DDBJ whole genome shotgun (WGS) entry which is preliminary data.</text>
</comment>
<gene>
    <name evidence="1" type="ORF">ACFQVD_27015</name>
</gene>
<protein>
    <submittedName>
        <fullName evidence="1">DUF1416 domain-containing protein</fullName>
    </submittedName>
</protein>
<keyword evidence="2" id="KW-1185">Reference proteome</keyword>
<dbReference type="RefSeq" id="WP_386272357.1">
    <property type="nucleotide sequence ID" value="NZ_JBHSIJ010000002.1"/>
</dbReference>
<evidence type="ECO:0000313" key="2">
    <source>
        <dbReference type="Proteomes" id="UP001596514"/>
    </source>
</evidence>
<dbReference type="Proteomes" id="UP001596514">
    <property type="component" value="Unassembled WGS sequence"/>
</dbReference>
<dbReference type="InterPro" id="IPR010814">
    <property type="entry name" value="DUF1416"/>
</dbReference>
<proteinExistence type="predicted"/>
<accession>A0ABW2T8E6</accession>
<dbReference type="Pfam" id="PF07210">
    <property type="entry name" value="DUF1416"/>
    <property type="match status" value="1"/>
</dbReference>